<keyword evidence="4 8" id="KW-0418">Kinase</keyword>
<dbReference type="GO" id="GO:0010510">
    <property type="term" value="P:regulation of pyruvate decarboxylation to acetyl-CoA"/>
    <property type="evidence" value="ECO:0000318"/>
    <property type="project" value="GO_Central"/>
</dbReference>
<accession>Q756J1</accession>
<dbReference type="SUPFAM" id="SSF69012">
    <property type="entry name" value="alpha-ketoacid dehydrogenase kinase, N-terminal domain"/>
    <property type="match status" value="1"/>
</dbReference>
<dbReference type="EC" id="2.7.11.-" evidence="8"/>
<dbReference type="GO" id="GO:0005739">
    <property type="term" value="C:mitochondrion"/>
    <property type="evidence" value="ECO:0000318"/>
    <property type="project" value="GO_Central"/>
</dbReference>
<reference evidence="10 11" key="1">
    <citation type="journal article" date="2004" name="Science">
        <title>The Ashbya gossypii genome as a tool for mapping the ancient Saccharomyces cerevisiae genome.</title>
        <authorList>
            <person name="Dietrich F.S."/>
            <person name="Voegeli S."/>
            <person name="Brachat S."/>
            <person name="Lerch A."/>
            <person name="Gates K."/>
            <person name="Steiner S."/>
            <person name="Mohr C."/>
            <person name="Pohlmann R."/>
            <person name="Luedi P."/>
            <person name="Choi S."/>
            <person name="Wing R.A."/>
            <person name="Flavier A."/>
            <person name="Gaffney T.D."/>
            <person name="Philippsen P."/>
        </authorList>
    </citation>
    <scope>NUCLEOTIDE SEQUENCE [LARGE SCALE GENOMIC DNA]</scope>
    <source>
        <strain evidence="11">ATCC 10895 / CBS 109.51 / FGSC 9923 / NRRL Y-1056</strain>
    </source>
</reference>
<name>Q756J1_EREGS</name>
<dbReference type="InterPro" id="IPR018955">
    <property type="entry name" value="BCDHK/PDK_N"/>
</dbReference>
<dbReference type="Proteomes" id="UP000000591">
    <property type="component" value="Chromosome V"/>
</dbReference>
<evidence type="ECO:0000256" key="7">
    <source>
        <dbReference type="ARBA" id="ARBA00048201"/>
    </source>
</evidence>
<dbReference type="eggNOG" id="KOG0787">
    <property type="taxonomic scope" value="Eukaryota"/>
</dbReference>
<dbReference type="EMBL" id="AE016818">
    <property type="protein sequence ID" value="AAS52951.2"/>
    <property type="molecule type" value="Genomic_DNA"/>
</dbReference>
<organism evidence="10 11">
    <name type="scientific">Eremothecium gossypii (strain ATCC 10895 / CBS 109.51 / FGSC 9923 / NRRL Y-1056)</name>
    <name type="common">Yeast</name>
    <name type="synonym">Ashbya gossypii</name>
    <dbReference type="NCBI Taxonomy" id="284811"/>
    <lineage>
        <taxon>Eukaryota</taxon>
        <taxon>Fungi</taxon>
        <taxon>Dikarya</taxon>
        <taxon>Ascomycota</taxon>
        <taxon>Saccharomycotina</taxon>
        <taxon>Saccharomycetes</taxon>
        <taxon>Saccharomycetales</taxon>
        <taxon>Saccharomycetaceae</taxon>
        <taxon>Eremothecium</taxon>
    </lineage>
</organism>
<keyword evidence="11" id="KW-1185">Reference proteome</keyword>
<evidence type="ECO:0000256" key="1">
    <source>
        <dbReference type="ARBA" id="ARBA00006155"/>
    </source>
</evidence>
<evidence type="ECO:0000256" key="5">
    <source>
        <dbReference type="ARBA" id="ARBA00022840"/>
    </source>
</evidence>
<feature type="domain" description="Histidine kinase" evidence="9">
    <location>
        <begin position="341"/>
        <end position="482"/>
    </location>
</feature>
<dbReference type="OrthoDB" id="241648at2759"/>
<dbReference type="STRING" id="284811.Q756J1"/>
<dbReference type="GeneID" id="4621338"/>
<dbReference type="InterPro" id="IPR036784">
    <property type="entry name" value="AK/P_DHK_N_sf"/>
</dbReference>
<dbReference type="Pfam" id="PF02518">
    <property type="entry name" value="HATPase_c"/>
    <property type="match status" value="1"/>
</dbReference>
<dbReference type="Pfam" id="PF10436">
    <property type="entry name" value="BCDHK_Adom3"/>
    <property type="match status" value="1"/>
</dbReference>
<dbReference type="OMA" id="NEMPSIC"/>
<keyword evidence="3 8" id="KW-0547">Nucleotide-binding</keyword>
<dbReference type="InterPro" id="IPR003594">
    <property type="entry name" value="HATPase_dom"/>
</dbReference>
<dbReference type="GO" id="GO:0005759">
    <property type="term" value="C:mitochondrial matrix"/>
    <property type="evidence" value="ECO:0007669"/>
    <property type="project" value="UniProtKB-SubCell"/>
</dbReference>
<dbReference type="PANTHER" id="PTHR11947">
    <property type="entry name" value="PYRUVATE DEHYDROGENASE KINASE"/>
    <property type="match status" value="1"/>
</dbReference>
<evidence type="ECO:0000256" key="6">
    <source>
        <dbReference type="ARBA" id="ARBA00023128"/>
    </source>
</evidence>
<dbReference type="GO" id="GO:0004740">
    <property type="term" value="F:pyruvate dehydrogenase (acetyl-transferring) kinase activity"/>
    <property type="evidence" value="ECO:0000318"/>
    <property type="project" value="GO_Central"/>
</dbReference>
<gene>
    <name evidence="10" type="ORF">AGOS_AER270W</name>
</gene>
<comment type="similarity">
    <text evidence="1 8">Belongs to the PDK/BCKDK protein kinase family.</text>
</comment>
<dbReference type="InterPro" id="IPR036890">
    <property type="entry name" value="HATPase_C_sf"/>
</dbReference>
<dbReference type="HOGENOM" id="CLU_023861_5_1_1"/>
<dbReference type="SMART" id="SM00387">
    <property type="entry name" value="HATPase_c"/>
    <property type="match status" value="1"/>
</dbReference>
<dbReference type="Gene3D" id="1.20.140.20">
    <property type="entry name" value="Alpha-ketoacid/pyruvate dehydrogenase kinase, N-terminal domain"/>
    <property type="match status" value="1"/>
</dbReference>
<dbReference type="InterPro" id="IPR039028">
    <property type="entry name" value="BCKD/PDK"/>
</dbReference>
<dbReference type="InterPro" id="IPR005467">
    <property type="entry name" value="His_kinase_dom"/>
</dbReference>
<keyword evidence="5 8" id="KW-0067">ATP-binding</keyword>
<evidence type="ECO:0000256" key="2">
    <source>
        <dbReference type="ARBA" id="ARBA00022679"/>
    </source>
</evidence>
<dbReference type="GO" id="GO:0005524">
    <property type="term" value="F:ATP binding"/>
    <property type="evidence" value="ECO:0007669"/>
    <property type="project" value="UniProtKB-UniRule"/>
</dbReference>
<dbReference type="PANTHER" id="PTHR11947:SF3">
    <property type="entry name" value="[PYRUVATE DEHYDROGENASE (ACETYL-TRANSFERRING)] KINASE, MITOCHONDRIAL"/>
    <property type="match status" value="1"/>
</dbReference>
<sequence>MNATGKFSSSLLQQIWRCAERPQTPVSLKQMCQFGQRPNPGELFKASCFLLEELQVRLAHRITEMDEFPSGLNKMEDVLRVRNWYIKSFQDLQEFAGSVDTREGRLYQMLYAGRKPEVIEREPLARILELLYRDDELQEAPYADDGRAAACGLVRPPAQYYSQLPEDLVMTGHADREAFYKIWPQEILLFNDSYYKMLKRIKVRHDATVVTLARGLLRWKRTQKNNVVDASIKGYLDRFYMGRIGIRMLIGQHLSLLEQAMHSDLACEHVPGAVGSDADYVGIVCTRTKVAQVADIAIDRARHICAEYYNLYEAPKVELHTIPIKRDDSSGLREIEFTYVPSHLVHMLFEVLKNALRATVESTIQKNPGVTDYDSLRFPPVKVIISEGTEELAVKISDEGGGIARSNLPLVWTYLYTTMTDDEQDSLIDGDSTLSGSCPPMAGYGYGLALSRLYARHFGGDLRLLSMDGYGTDVYLHLNRLESCKECLT</sequence>
<keyword evidence="2 8" id="KW-0808">Transferase</keyword>
<dbReference type="Gene3D" id="3.30.565.10">
    <property type="entry name" value="Histidine kinase-like ATPase, C-terminal domain"/>
    <property type="match status" value="1"/>
</dbReference>
<dbReference type="GO" id="GO:0010906">
    <property type="term" value="P:regulation of glucose metabolic process"/>
    <property type="evidence" value="ECO:0000318"/>
    <property type="project" value="GO_Central"/>
</dbReference>
<evidence type="ECO:0000313" key="11">
    <source>
        <dbReference type="Proteomes" id="UP000000591"/>
    </source>
</evidence>
<dbReference type="InParanoid" id="Q756J1"/>
<comment type="catalytic activity">
    <reaction evidence="7">
        <text>L-seryl-[pyruvate dehydrogenase E1 alpha subunit] + ATP = O-phospho-L-seryl-[pyruvate dehydrogenase E1 alpha subunit] + ADP + H(+)</text>
        <dbReference type="Rhea" id="RHEA:23052"/>
        <dbReference type="Rhea" id="RHEA-COMP:13689"/>
        <dbReference type="Rhea" id="RHEA-COMP:13690"/>
        <dbReference type="ChEBI" id="CHEBI:15378"/>
        <dbReference type="ChEBI" id="CHEBI:29999"/>
        <dbReference type="ChEBI" id="CHEBI:30616"/>
        <dbReference type="ChEBI" id="CHEBI:83421"/>
        <dbReference type="ChEBI" id="CHEBI:456216"/>
        <dbReference type="EC" id="2.7.11.2"/>
    </reaction>
</comment>
<protein>
    <recommendedName>
        <fullName evidence="8">Protein-serine/threonine kinase</fullName>
        <ecNumber evidence="8">2.7.11.-</ecNumber>
    </recommendedName>
</protein>
<dbReference type="SUPFAM" id="SSF55874">
    <property type="entry name" value="ATPase domain of HSP90 chaperone/DNA topoisomerase II/histidine kinase"/>
    <property type="match status" value="1"/>
</dbReference>
<dbReference type="PROSITE" id="PS50109">
    <property type="entry name" value="HIS_KIN"/>
    <property type="match status" value="1"/>
</dbReference>
<dbReference type="RefSeq" id="NP_985127.2">
    <property type="nucleotide sequence ID" value="NM_210481.2"/>
</dbReference>
<evidence type="ECO:0000259" key="9">
    <source>
        <dbReference type="PROSITE" id="PS50109"/>
    </source>
</evidence>
<proteinExistence type="inferred from homology"/>
<evidence type="ECO:0000256" key="3">
    <source>
        <dbReference type="ARBA" id="ARBA00022741"/>
    </source>
</evidence>
<comment type="subcellular location">
    <subcellularLocation>
        <location evidence="8">Mitochondrion matrix</location>
    </subcellularLocation>
</comment>
<dbReference type="CDD" id="cd16929">
    <property type="entry name" value="HATPase_PDK-like"/>
    <property type="match status" value="1"/>
</dbReference>
<evidence type="ECO:0000313" key="10">
    <source>
        <dbReference type="EMBL" id="AAS52951.2"/>
    </source>
</evidence>
<dbReference type="AlphaFoldDB" id="Q756J1"/>
<evidence type="ECO:0000256" key="4">
    <source>
        <dbReference type="ARBA" id="ARBA00022777"/>
    </source>
</evidence>
<reference evidence="11" key="2">
    <citation type="journal article" date="2013" name="G3 (Bethesda)">
        <title>Genomes of Ashbya fungi isolated from insects reveal four mating-type loci, numerous translocations, lack of transposons, and distinct gene duplications.</title>
        <authorList>
            <person name="Dietrich F.S."/>
            <person name="Voegeli S."/>
            <person name="Kuo S."/>
            <person name="Philippsen P."/>
        </authorList>
    </citation>
    <scope>GENOME REANNOTATION</scope>
    <source>
        <strain evidence="11">ATCC 10895 / CBS 109.51 / FGSC 9923 / NRRL Y-1056</strain>
    </source>
</reference>
<dbReference type="KEGG" id="ago:AGOS_AER270W"/>
<evidence type="ECO:0000256" key="8">
    <source>
        <dbReference type="RuleBase" id="RU366032"/>
    </source>
</evidence>
<keyword evidence="6 8" id="KW-0496">Mitochondrion</keyword>